<gene>
    <name evidence="7" type="ORF">HBH26_09140</name>
</gene>
<dbReference type="EMBL" id="JAAVJH010000005">
    <property type="protein sequence ID" value="NJR78751.1"/>
    <property type="molecule type" value="Genomic_DNA"/>
</dbReference>
<feature type="signal peptide" evidence="5">
    <location>
        <begin position="1"/>
        <end position="26"/>
    </location>
</feature>
<dbReference type="Gene3D" id="3.55.40.20">
    <property type="entry name" value="Iron/manganese superoxide dismutase, C-terminal domain"/>
    <property type="match status" value="1"/>
</dbReference>
<dbReference type="PANTHER" id="PTHR11404">
    <property type="entry name" value="SUPEROXIDE DISMUTASE 2"/>
    <property type="match status" value="1"/>
</dbReference>
<comment type="caution">
    <text evidence="7">The sequence shown here is derived from an EMBL/GenBank/DDBJ whole genome shotgun (WGS) entry which is preliminary data.</text>
</comment>
<evidence type="ECO:0000256" key="3">
    <source>
        <dbReference type="ARBA" id="ARBA00022723"/>
    </source>
</evidence>
<dbReference type="EC" id="1.15.1.1" evidence="2"/>
<keyword evidence="4" id="KW-0560">Oxidoreductase</keyword>
<keyword evidence="5" id="KW-0732">Signal</keyword>
<keyword evidence="3" id="KW-0479">Metal-binding</keyword>
<dbReference type="InterPro" id="IPR050265">
    <property type="entry name" value="Fe/Mn_Superoxide_Dismutase"/>
</dbReference>
<organism evidence="7 8">
    <name type="scientific">Sphingomonas corticis</name>
    <dbReference type="NCBI Taxonomy" id="2722791"/>
    <lineage>
        <taxon>Bacteria</taxon>
        <taxon>Pseudomonadati</taxon>
        <taxon>Pseudomonadota</taxon>
        <taxon>Alphaproteobacteria</taxon>
        <taxon>Sphingomonadales</taxon>
        <taxon>Sphingomonadaceae</taxon>
        <taxon>Sphingomonas</taxon>
    </lineage>
</organism>
<dbReference type="Proteomes" id="UP000732399">
    <property type="component" value="Unassembled WGS sequence"/>
</dbReference>
<evidence type="ECO:0000256" key="5">
    <source>
        <dbReference type="SAM" id="SignalP"/>
    </source>
</evidence>
<evidence type="ECO:0000256" key="1">
    <source>
        <dbReference type="ARBA" id="ARBA00008714"/>
    </source>
</evidence>
<evidence type="ECO:0000256" key="4">
    <source>
        <dbReference type="ARBA" id="ARBA00023002"/>
    </source>
</evidence>
<evidence type="ECO:0000256" key="2">
    <source>
        <dbReference type="ARBA" id="ARBA00012682"/>
    </source>
</evidence>
<sequence length="229" mass="24371">MEMNRRAALASGLAAGIAAIPGTAGAQTAPVPGFTPRPLPFDAATVPGLSAKLLTSHHDNNYAGAVKRLGAIKAEFAKVDPLTAPGFAINGLKREELIAWNSMILHEIYFAGLGNAARPGSRLAQAIERDFGSQARWAAEFTGMGKALAGGSGWVLLTWSERDQRLTNTWAADHTMTLAGGTPLLALDMYEHAYAIDYGAKAGDYVDAYMKVLNWDAASRRFERLAAPV</sequence>
<evidence type="ECO:0000313" key="8">
    <source>
        <dbReference type="Proteomes" id="UP000732399"/>
    </source>
</evidence>
<feature type="domain" description="Manganese/iron superoxide dismutase C-terminal" evidence="6">
    <location>
        <begin position="121"/>
        <end position="221"/>
    </location>
</feature>
<dbReference type="SUPFAM" id="SSF46609">
    <property type="entry name" value="Fe,Mn superoxide dismutase (SOD), N-terminal domain"/>
    <property type="match status" value="1"/>
</dbReference>
<dbReference type="InterPro" id="IPR001189">
    <property type="entry name" value="Mn/Fe_SOD"/>
</dbReference>
<protein>
    <recommendedName>
        <fullName evidence="2">superoxide dismutase</fullName>
        <ecNumber evidence="2">1.15.1.1</ecNumber>
    </recommendedName>
</protein>
<dbReference type="PIRSF" id="PIRSF000349">
    <property type="entry name" value="SODismutase"/>
    <property type="match status" value="1"/>
</dbReference>
<dbReference type="Pfam" id="PF02777">
    <property type="entry name" value="Sod_Fe_C"/>
    <property type="match status" value="1"/>
</dbReference>
<dbReference type="PANTHER" id="PTHR11404:SF6">
    <property type="entry name" value="SUPEROXIDE DISMUTASE [MN], MITOCHONDRIAL"/>
    <property type="match status" value="1"/>
</dbReference>
<evidence type="ECO:0000313" key="7">
    <source>
        <dbReference type="EMBL" id="NJR78751.1"/>
    </source>
</evidence>
<dbReference type="InterPro" id="IPR036314">
    <property type="entry name" value="SOD_C_sf"/>
</dbReference>
<proteinExistence type="inferred from homology"/>
<keyword evidence="8" id="KW-1185">Reference proteome</keyword>
<feature type="chain" id="PRO_5046993688" description="superoxide dismutase" evidence="5">
    <location>
        <begin position="27"/>
        <end position="229"/>
    </location>
</feature>
<name>A0ABX1CNG2_9SPHN</name>
<evidence type="ECO:0000259" key="6">
    <source>
        <dbReference type="Pfam" id="PF02777"/>
    </source>
</evidence>
<dbReference type="InterPro" id="IPR019832">
    <property type="entry name" value="Mn/Fe_SOD_C"/>
</dbReference>
<reference evidence="7 8" key="1">
    <citation type="submission" date="2020-03" db="EMBL/GenBank/DDBJ databases">
        <authorList>
            <person name="Wang L."/>
            <person name="He N."/>
            <person name="Li Y."/>
            <person name="Fang Y."/>
            <person name="Zhang F."/>
        </authorList>
    </citation>
    <scope>NUCLEOTIDE SEQUENCE [LARGE SCALE GENOMIC DNA]</scope>
    <source>
        <strain evidence="7 8">36D10-4-7</strain>
    </source>
</reference>
<dbReference type="InterPro" id="IPR036324">
    <property type="entry name" value="Mn/Fe_SOD_N_sf"/>
</dbReference>
<accession>A0ABX1CNG2</accession>
<comment type="similarity">
    <text evidence="1">Belongs to the iron/manganese superoxide dismutase family.</text>
</comment>
<dbReference type="SUPFAM" id="SSF54719">
    <property type="entry name" value="Fe,Mn superoxide dismutase (SOD), C-terminal domain"/>
    <property type="match status" value="1"/>
</dbReference>